<evidence type="ECO:0000256" key="12">
    <source>
        <dbReference type="ARBA" id="ARBA00023235"/>
    </source>
</evidence>
<evidence type="ECO:0000256" key="5">
    <source>
        <dbReference type="ARBA" id="ARBA00022801"/>
    </source>
</evidence>
<feature type="domain" description="DNA helicase Pif1-like 2B" evidence="17">
    <location>
        <begin position="455"/>
        <end position="496"/>
    </location>
</feature>
<feature type="domain" description="PIF1/LRR1 pleckstrin homology" evidence="18">
    <location>
        <begin position="6"/>
        <end position="111"/>
    </location>
</feature>
<evidence type="ECO:0000256" key="7">
    <source>
        <dbReference type="ARBA" id="ARBA00022840"/>
    </source>
</evidence>
<dbReference type="InterPro" id="IPR048293">
    <property type="entry name" value="PIF1_RRM3_pfh1"/>
</dbReference>
<dbReference type="GO" id="GO:0016787">
    <property type="term" value="F:hydrolase activity"/>
    <property type="evidence" value="ECO:0007669"/>
    <property type="project" value="UniProtKB-KW"/>
</dbReference>
<keyword evidence="12" id="KW-0413">Isomerase</keyword>
<keyword evidence="20" id="KW-1185">Reference proteome</keyword>
<dbReference type="InterPro" id="IPR010285">
    <property type="entry name" value="DNA_helicase_pif1-like_DEAD"/>
</dbReference>
<keyword evidence="5" id="KW-0378">Hydrolase</keyword>
<evidence type="ECO:0000256" key="8">
    <source>
        <dbReference type="ARBA" id="ARBA00023125"/>
    </source>
</evidence>
<organism evidence="19 20">
    <name type="scientific">Bucorvus abyssinicus</name>
    <name type="common">Northern ground-hornbill</name>
    <name type="synonym">Abyssinian ground-hornbill</name>
    <dbReference type="NCBI Taxonomy" id="153643"/>
    <lineage>
        <taxon>Eukaryota</taxon>
        <taxon>Metazoa</taxon>
        <taxon>Chordata</taxon>
        <taxon>Craniata</taxon>
        <taxon>Vertebrata</taxon>
        <taxon>Euteleostomi</taxon>
        <taxon>Archelosauria</taxon>
        <taxon>Archosauria</taxon>
        <taxon>Dinosauria</taxon>
        <taxon>Saurischia</taxon>
        <taxon>Theropoda</taxon>
        <taxon>Coelurosauria</taxon>
        <taxon>Aves</taxon>
        <taxon>Neognathae</taxon>
        <taxon>Neoaves</taxon>
        <taxon>Telluraves</taxon>
        <taxon>Coraciimorphae</taxon>
        <taxon>Bucerotiformes</taxon>
        <taxon>Bucorvidae</taxon>
        <taxon>Bucorvus</taxon>
    </lineage>
</organism>
<dbReference type="HAMAP" id="MF_03176">
    <property type="entry name" value="PIF1"/>
    <property type="match status" value="1"/>
</dbReference>
<dbReference type="GO" id="GO:0003677">
    <property type="term" value="F:DNA binding"/>
    <property type="evidence" value="ECO:0007669"/>
    <property type="project" value="UniProtKB-KW"/>
</dbReference>
<dbReference type="CDD" id="cd18037">
    <property type="entry name" value="DEXSc_Pif1_like"/>
    <property type="match status" value="1"/>
</dbReference>
<feature type="non-terminal residue" evidence="19">
    <location>
        <position position="1"/>
    </location>
</feature>
<evidence type="ECO:0000259" key="16">
    <source>
        <dbReference type="Pfam" id="PF05970"/>
    </source>
</evidence>
<dbReference type="Pfam" id="PF25344">
    <property type="entry name" value="PH_LRR1"/>
    <property type="match status" value="1"/>
</dbReference>
<keyword evidence="6 19" id="KW-0347">Helicase</keyword>
<keyword evidence="3" id="KW-0547">Nucleotide-binding</keyword>
<evidence type="ECO:0000256" key="9">
    <source>
        <dbReference type="ARBA" id="ARBA00023128"/>
    </source>
</evidence>
<dbReference type="Pfam" id="PF05970">
    <property type="entry name" value="PIF1"/>
    <property type="match status" value="1"/>
</dbReference>
<sequence>GMEGAELRCTVAVEQPLPGGQALRRRVMRGALVLLGRNELRQPVLRVVGGSGGAAAVLTFPLSGDTVRLFTRFAGEGRAAVRVGPDGAQVLLSDCPRDALRLFLRLLRLKVVAGTRGALRGPRLLDRPPPAFAVISPLQERDLLRAPGRLRSGEKREERPAEVSLGVMGSGCGYRPCHRSAPPSVPQVPRAERRPPVRLSAEQEAVLGAVRSGRSIFFTGCAGTGKSFLLKKIVGSLPPKSTYATASTGVAACHIGGTTLHAFAGIGSGKAPLEQCIQLAERPGVRQHWLACQHLIIDEISMVDGKFFDRLEAVARAVRKRDEPFGGIQLIICGDFLQLPPVCKANEETKFCFQAKSWRKCIHINMELTEVRRQTDKAFVSLLSAVRLGRCTEEVTRQLMQTAANKSERDGILATRLCTHKDDVEVTNERCLQQLSGEVHTFEALDSDPMLVKLIDAQCPVGGRVELKLGAQVMLAKNLDVSQGLVNGARGVVVGFESEQKGLPKVRFLCGITQVIKMEKWVFKGPSGVHLSRQQLPLKLAWAISIHKSQGMSLDCVEISLSRVFESGQAYVALSRARSLAGLRVLDFDPKVVRADPSVLQFYRALRRHQHLTQDSLQTHSGSDEKENWKCN</sequence>
<comment type="caution">
    <text evidence="19">The sequence shown here is derived from an EMBL/GenBank/DDBJ whole genome shotgun (WGS) entry which is preliminary data.</text>
</comment>
<evidence type="ECO:0000256" key="11">
    <source>
        <dbReference type="ARBA" id="ARBA00023204"/>
    </source>
</evidence>
<keyword evidence="9" id="KW-0496">Mitochondrion</keyword>
<dbReference type="Gene3D" id="3.40.50.300">
    <property type="entry name" value="P-loop containing nucleotide triphosphate hydrolases"/>
    <property type="match status" value="2"/>
</dbReference>
<evidence type="ECO:0000256" key="3">
    <source>
        <dbReference type="ARBA" id="ARBA00022741"/>
    </source>
</evidence>
<evidence type="ECO:0000256" key="6">
    <source>
        <dbReference type="ARBA" id="ARBA00022806"/>
    </source>
</evidence>
<keyword evidence="7" id="KW-0067">ATP-binding</keyword>
<comment type="subcellular location">
    <subcellularLocation>
        <location evidence="2">Mitochondrion</location>
    </subcellularLocation>
    <subcellularLocation>
        <location evidence="1">Nucleus</location>
    </subcellularLocation>
</comment>
<keyword evidence="10" id="KW-0233">DNA recombination</keyword>
<dbReference type="InterPro" id="IPR051055">
    <property type="entry name" value="PIF1_helicase"/>
</dbReference>
<dbReference type="EMBL" id="VYZL01000531">
    <property type="protein sequence ID" value="NWR55086.1"/>
    <property type="molecule type" value="Genomic_DNA"/>
</dbReference>
<dbReference type="InterPro" id="IPR057437">
    <property type="entry name" value="PIF1/LRR1_PH"/>
</dbReference>
<gene>
    <name evidence="19" type="primary">Pif1</name>
    <name evidence="19" type="ORF">BUCABY_R13937</name>
</gene>
<evidence type="ECO:0000313" key="20">
    <source>
        <dbReference type="Proteomes" id="UP000551127"/>
    </source>
</evidence>
<dbReference type="PANTHER" id="PTHR47642">
    <property type="entry name" value="ATP-DEPENDENT DNA HELICASE"/>
    <property type="match status" value="1"/>
</dbReference>
<proteinExistence type="inferred from homology"/>
<dbReference type="PANTHER" id="PTHR47642:SF7">
    <property type="entry name" value="ATP-DEPENDENT DNA HELICASE PIF1"/>
    <property type="match status" value="1"/>
</dbReference>
<keyword evidence="13" id="KW-0539">Nucleus</keyword>
<evidence type="ECO:0000256" key="14">
    <source>
        <dbReference type="ARBA" id="ARBA00065873"/>
    </source>
</evidence>
<feature type="non-terminal residue" evidence="19">
    <location>
        <position position="632"/>
    </location>
</feature>
<dbReference type="FunFam" id="3.40.50.300:FF:003367">
    <property type="entry name" value="ATP-dependent DNA helicase PIF1"/>
    <property type="match status" value="1"/>
</dbReference>
<keyword evidence="11" id="KW-0234">DNA repair</keyword>
<name>A0A7K4Y7X1_BUCAB</name>
<evidence type="ECO:0000256" key="1">
    <source>
        <dbReference type="ARBA" id="ARBA00004123"/>
    </source>
</evidence>
<dbReference type="AlphaFoldDB" id="A0A7K4Y7X1"/>
<evidence type="ECO:0000256" key="10">
    <source>
        <dbReference type="ARBA" id="ARBA00023172"/>
    </source>
</evidence>
<evidence type="ECO:0000256" key="13">
    <source>
        <dbReference type="ARBA" id="ARBA00023242"/>
    </source>
</evidence>
<dbReference type="GO" id="GO:0005634">
    <property type="term" value="C:nucleus"/>
    <property type="evidence" value="ECO:0007669"/>
    <property type="project" value="UniProtKB-SubCell"/>
</dbReference>
<dbReference type="InterPro" id="IPR049163">
    <property type="entry name" value="Pif1-like_2B_dom"/>
</dbReference>
<dbReference type="Proteomes" id="UP000551127">
    <property type="component" value="Unassembled WGS sequence"/>
</dbReference>
<comment type="subunit">
    <text evidence="14">Monomer. Interacts with telomerase.</text>
</comment>
<evidence type="ECO:0000256" key="4">
    <source>
        <dbReference type="ARBA" id="ARBA00022763"/>
    </source>
</evidence>
<dbReference type="Pfam" id="PF21530">
    <property type="entry name" value="Pif1_2B_dom"/>
    <property type="match status" value="1"/>
</dbReference>
<keyword evidence="4" id="KW-0227">DNA damage</keyword>
<accession>A0A7K4Y7X1</accession>
<evidence type="ECO:0000313" key="19">
    <source>
        <dbReference type="EMBL" id="NWR55086.1"/>
    </source>
</evidence>
<dbReference type="FunFam" id="3.40.50.300:FF:000805">
    <property type="entry name" value="ATP-dependent DNA helicase PIF1"/>
    <property type="match status" value="1"/>
</dbReference>
<evidence type="ECO:0000259" key="18">
    <source>
        <dbReference type="Pfam" id="PF25344"/>
    </source>
</evidence>
<dbReference type="GO" id="GO:0005739">
    <property type="term" value="C:mitochondrion"/>
    <property type="evidence" value="ECO:0007669"/>
    <property type="project" value="UniProtKB-SubCell"/>
</dbReference>
<dbReference type="GO" id="GO:0003678">
    <property type="term" value="F:DNA helicase activity"/>
    <property type="evidence" value="ECO:0007669"/>
    <property type="project" value="InterPro"/>
</dbReference>
<evidence type="ECO:0000256" key="15">
    <source>
        <dbReference type="ARBA" id="ARBA00083494"/>
    </source>
</evidence>
<dbReference type="SUPFAM" id="SSF52540">
    <property type="entry name" value="P-loop containing nucleoside triphosphate hydrolases"/>
    <property type="match status" value="2"/>
</dbReference>
<keyword evidence="8" id="KW-0238">DNA-binding</keyword>
<dbReference type="CDD" id="cd18809">
    <property type="entry name" value="SF1_C_RecD"/>
    <property type="match status" value="1"/>
</dbReference>
<dbReference type="InterPro" id="IPR027417">
    <property type="entry name" value="P-loop_NTPase"/>
</dbReference>
<feature type="domain" description="DNA helicase Pif1-like DEAD-box helicase" evidence="16">
    <location>
        <begin position="199"/>
        <end position="395"/>
    </location>
</feature>
<dbReference type="GO" id="GO:0000723">
    <property type="term" value="P:telomere maintenance"/>
    <property type="evidence" value="ECO:0007669"/>
    <property type="project" value="InterPro"/>
</dbReference>
<dbReference type="GO" id="GO:0006281">
    <property type="term" value="P:DNA repair"/>
    <property type="evidence" value="ECO:0007669"/>
    <property type="project" value="UniProtKB-KW"/>
</dbReference>
<dbReference type="GO" id="GO:0005524">
    <property type="term" value="F:ATP binding"/>
    <property type="evidence" value="ECO:0007669"/>
    <property type="project" value="UniProtKB-KW"/>
</dbReference>
<evidence type="ECO:0000259" key="17">
    <source>
        <dbReference type="Pfam" id="PF21530"/>
    </source>
</evidence>
<dbReference type="OrthoDB" id="272985at2759"/>
<evidence type="ECO:0000256" key="2">
    <source>
        <dbReference type="ARBA" id="ARBA00004173"/>
    </source>
</evidence>
<protein>
    <recommendedName>
        <fullName evidence="15">PIF1/RRM3 DNA helicase-like protein</fullName>
    </recommendedName>
</protein>
<dbReference type="GO" id="GO:0006310">
    <property type="term" value="P:DNA recombination"/>
    <property type="evidence" value="ECO:0007669"/>
    <property type="project" value="UniProtKB-KW"/>
</dbReference>
<reference evidence="19 20" key="1">
    <citation type="submission" date="2019-09" db="EMBL/GenBank/DDBJ databases">
        <title>Bird 10,000 Genomes (B10K) Project - Family phase.</title>
        <authorList>
            <person name="Zhang G."/>
        </authorList>
    </citation>
    <scope>NUCLEOTIDE SEQUENCE [LARGE SCALE GENOMIC DNA]</scope>
    <source>
        <strain evidence="19">B10K-DU-012-80</strain>
    </source>
</reference>